<dbReference type="Proteomes" id="UP000691718">
    <property type="component" value="Unassembled WGS sequence"/>
</dbReference>
<sequence>MYQKVGTTTTLNSVKPVKDKYELTKPAYESQLSELSALEEEIFHMRFYSFSVEFHGSTSIKCNSSGWDRNRYLTDGAGQSCQQGLKSKIEGKGECFKSHTNNCYSGPHDECALGNNPVIEGSGVIYSKSAIKKDQICCTLDCFSKTELYISLTDQPFVALALEHTSDYFSIMIAQ</sequence>
<reference evidence="1" key="1">
    <citation type="submission" date="2021-04" db="EMBL/GenBank/DDBJ databases">
        <authorList>
            <person name="Tunstrom K."/>
        </authorList>
    </citation>
    <scope>NUCLEOTIDE SEQUENCE</scope>
</reference>
<proteinExistence type="predicted"/>
<dbReference type="OrthoDB" id="10468185at2759"/>
<evidence type="ECO:0000313" key="1">
    <source>
        <dbReference type="EMBL" id="CAG4935125.1"/>
    </source>
</evidence>
<protein>
    <submittedName>
        <fullName evidence="1">(apollo) hypothetical protein</fullName>
    </submittedName>
</protein>
<gene>
    <name evidence="1" type="ORF">PAPOLLO_LOCUS922</name>
</gene>
<dbReference type="EMBL" id="CAJQZP010000057">
    <property type="protein sequence ID" value="CAG4935125.1"/>
    <property type="molecule type" value="Genomic_DNA"/>
</dbReference>
<comment type="caution">
    <text evidence="1">The sequence shown here is derived from an EMBL/GenBank/DDBJ whole genome shotgun (WGS) entry which is preliminary data.</text>
</comment>
<accession>A0A8S3W1G0</accession>
<organism evidence="1 2">
    <name type="scientific">Parnassius apollo</name>
    <name type="common">Apollo butterfly</name>
    <name type="synonym">Papilio apollo</name>
    <dbReference type="NCBI Taxonomy" id="110799"/>
    <lineage>
        <taxon>Eukaryota</taxon>
        <taxon>Metazoa</taxon>
        <taxon>Ecdysozoa</taxon>
        <taxon>Arthropoda</taxon>
        <taxon>Hexapoda</taxon>
        <taxon>Insecta</taxon>
        <taxon>Pterygota</taxon>
        <taxon>Neoptera</taxon>
        <taxon>Endopterygota</taxon>
        <taxon>Lepidoptera</taxon>
        <taxon>Glossata</taxon>
        <taxon>Ditrysia</taxon>
        <taxon>Papilionoidea</taxon>
        <taxon>Papilionidae</taxon>
        <taxon>Parnassiinae</taxon>
        <taxon>Parnassini</taxon>
        <taxon>Parnassius</taxon>
        <taxon>Parnassius</taxon>
    </lineage>
</organism>
<keyword evidence="2" id="KW-1185">Reference proteome</keyword>
<name>A0A8S3W1G0_PARAO</name>
<dbReference type="AlphaFoldDB" id="A0A8S3W1G0"/>
<evidence type="ECO:0000313" key="2">
    <source>
        <dbReference type="Proteomes" id="UP000691718"/>
    </source>
</evidence>